<dbReference type="InterPro" id="IPR023631">
    <property type="entry name" value="Amidase_dom"/>
</dbReference>
<accession>A0A2S7Y9Q1</accession>
<keyword evidence="1" id="KW-0732">Signal</keyword>
<feature type="signal peptide" evidence="1">
    <location>
        <begin position="1"/>
        <end position="23"/>
    </location>
</feature>
<evidence type="ECO:0000259" key="3">
    <source>
        <dbReference type="Pfam" id="PF26053"/>
    </source>
</evidence>
<gene>
    <name evidence="4" type="ORF">BB8028_0003g15160</name>
</gene>
<dbReference type="EMBL" id="JRHA01000003">
    <property type="protein sequence ID" value="PQK12901.1"/>
    <property type="molecule type" value="Genomic_DNA"/>
</dbReference>
<dbReference type="PANTHER" id="PTHR46310:SF7">
    <property type="entry name" value="AMIDASE 1"/>
    <property type="match status" value="1"/>
</dbReference>
<name>A0A2S7Y9Q1_BEABA</name>
<evidence type="ECO:0000313" key="5">
    <source>
        <dbReference type="Proteomes" id="UP000237441"/>
    </source>
</evidence>
<evidence type="ECO:0000313" key="4">
    <source>
        <dbReference type="EMBL" id="PQK12901.1"/>
    </source>
</evidence>
<dbReference type="InterPro" id="IPR036928">
    <property type="entry name" value="AS_sf"/>
</dbReference>
<dbReference type="AlphaFoldDB" id="A0A2S7Y9Q1"/>
<reference evidence="4 5" key="1">
    <citation type="submission" date="2016-07" db="EMBL/GenBank/DDBJ databases">
        <title>Comparative genomics of the entomopathogenic fungus Beauveria bassiana.</title>
        <authorList>
            <person name="Valero Jimenez C.A."/>
            <person name="Zwaan B.J."/>
            <person name="Van Kan J.A."/>
            <person name="Takken W."/>
            <person name="Debets A.J."/>
            <person name="Schoustra S.E."/>
            <person name="Koenraadt C.J."/>
        </authorList>
    </citation>
    <scope>NUCLEOTIDE SEQUENCE [LARGE SCALE GENOMIC DNA]</scope>
    <source>
        <strain evidence="4 5">ARSEF 8028</strain>
    </source>
</reference>
<feature type="domain" description="Scytalone dehydratase-like protein Arp1 N-terminal" evidence="3">
    <location>
        <begin position="56"/>
        <end position="105"/>
    </location>
</feature>
<dbReference type="Pfam" id="PF26053">
    <property type="entry name" value="DUF8016"/>
    <property type="match status" value="1"/>
</dbReference>
<evidence type="ECO:0000256" key="1">
    <source>
        <dbReference type="SAM" id="SignalP"/>
    </source>
</evidence>
<dbReference type="PANTHER" id="PTHR46310">
    <property type="entry name" value="AMIDASE 1"/>
    <property type="match status" value="1"/>
</dbReference>
<feature type="chain" id="PRO_5015783249" evidence="1">
    <location>
        <begin position="24"/>
        <end position="641"/>
    </location>
</feature>
<sequence length="641" mass="68110">MMLSLVRNSHLALAGLLSGVASASVVFTGASVQLNGVSYFIDPHVAGELLLPAASSPSPGGFAPVTVVQSAGNATSLDSLLQSWLERDDVFQASFLSGGVYVADSRLLVSSASVQLFNVTATVQTLNDTSLPSGPYFVNVHTGQAHRALLLYDDFANSFTGSLLQNPDGSVQTLSAQIRTAMTLTIGVPSRLYYTATPARPLAGVRIGIKDLFCVRGARRSNGNRAWYHLYPTCETTAPAVQRLIDAGAVIVGYQALAQFANGDRYAADAVDMHLPFNPRGDGYSVPSGSSSGAGASVAAYPWLDLALGSDTGGSVRQPAQVAGLFGNRPTTGLVTLDGVTPLAPTLDTPGFLARDPALWGVAQQVLYGSNYTSWRSVEAPAYPQTIYVLDWPRGKRADVDSMLDRLVNATADITGAKVEKLDLEALWKSTRPSDVGNVTLAEYLNTTYAHIVASEQWKLVGAPFFADYAKKHKGRKPFVNPSANGRWLWASTAPPSAYPAAKHQQETISRWLRTHVLAATADARCSSSLVLYSDYGGAPDLRTQLQPIRQPWGLATTFYSPFAGVPDIALPLGEVRTRSNITGLDEALPVSGDVMAARGCDGMIARLGMELVSKGAVRVPQAGGTMEGAEVLFRREMGLL</sequence>
<protein>
    <submittedName>
        <fullName evidence="4">Uncharacterized protein</fullName>
    </submittedName>
</protein>
<dbReference type="Gene3D" id="3.90.1300.10">
    <property type="entry name" value="Amidase signature (AS) domain"/>
    <property type="match status" value="1"/>
</dbReference>
<dbReference type="Proteomes" id="UP000237441">
    <property type="component" value="Unassembled WGS sequence"/>
</dbReference>
<dbReference type="Pfam" id="PF01425">
    <property type="entry name" value="Amidase"/>
    <property type="match status" value="1"/>
</dbReference>
<evidence type="ECO:0000259" key="2">
    <source>
        <dbReference type="Pfam" id="PF01425"/>
    </source>
</evidence>
<dbReference type="OrthoDB" id="5423360at2759"/>
<comment type="caution">
    <text evidence="4">The sequence shown here is derived from an EMBL/GenBank/DDBJ whole genome shotgun (WGS) entry which is preliminary data.</text>
</comment>
<proteinExistence type="predicted"/>
<organism evidence="4 5">
    <name type="scientific">Beauveria bassiana</name>
    <name type="common">White muscardine disease fungus</name>
    <name type="synonym">Tritirachium shiotae</name>
    <dbReference type="NCBI Taxonomy" id="176275"/>
    <lineage>
        <taxon>Eukaryota</taxon>
        <taxon>Fungi</taxon>
        <taxon>Dikarya</taxon>
        <taxon>Ascomycota</taxon>
        <taxon>Pezizomycotina</taxon>
        <taxon>Sordariomycetes</taxon>
        <taxon>Hypocreomycetidae</taxon>
        <taxon>Hypocreales</taxon>
        <taxon>Cordycipitaceae</taxon>
        <taxon>Beauveria</taxon>
    </lineage>
</organism>
<feature type="domain" description="Amidase" evidence="2">
    <location>
        <begin position="197"/>
        <end position="356"/>
    </location>
</feature>
<dbReference type="SUPFAM" id="SSF75304">
    <property type="entry name" value="Amidase signature (AS) enzymes"/>
    <property type="match status" value="1"/>
</dbReference>
<dbReference type="InterPro" id="IPR058329">
    <property type="entry name" value="Arp1_N"/>
</dbReference>